<feature type="region of interest" description="Disordered" evidence="1">
    <location>
        <begin position="17"/>
        <end position="48"/>
    </location>
</feature>
<comment type="caution">
    <text evidence="2">The sequence shown here is derived from an EMBL/GenBank/DDBJ whole genome shotgun (WGS) entry which is preliminary data.</text>
</comment>
<keyword evidence="3" id="KW-1185">Reference proteome</keyword>
<sequence length="104" mass="11247">MHIQEAVEKMKMIAALPAQPRALRSKAKKTTNQERCKAKKTPNQDNLQGAIQVRLRVLARAHASSSSYAQASISSNAQASGSNNRSKAQPSSKLGKGNLKLNHI</sequence>
<proteinExistence type="predicted"/>
<gene>
    <name evidence="2" type="ORF">TSAR_003998</name>
</gene>
<dbReference type="EMBL" id="NNAY01005429">
    <property type="protein sequence ID" value="OXU16680.1"/>
    <property type="molecule type" value="Genomic_DNA"/>
</dbReference>
<evidence type="ECO:0000313" key="3">
    <source>
        <dbReference type="Proteomes" id="UP000215335"/>
    </source>
</evidence>
<protein>
    <submittedName>
        <fullName evidence="2">Uncharacterized protein</fullName>
    </submittedName>
</protein>
<evidence type="ECO:0000256" key="1">
    <source>
        <dbReference type="SAM" id="MobiDB-lite"/>
    </source>
</evidence>
<feature type="region of interest" description="Disordered" evidence="1">
    <location>
        <begin position="66"/>
        <end position="104"/>
    </location>
</feature>
<dbReference type="AlphaFoldDB" id="A0A232EE99"/>
<evidence type="ECO:0000313" key="2">
    <source>
        <dbReference type="EMBL" id="OXU16680.1"/>
    </source>
</evidence>
<reference evidence="2 3" key="1">
    <citation type="journal article" date="2017" name="Curr. Biol.">
        <title>The Evolution of Venom by Co-option of Single-Copy Genes.</title>
        <authorList>
            <person name="Martinson E.O."/>
            <person name="Mrinalini"/>
            <person name="Kelkar Y.D."/>
            <person name="Chang C.H."/>
            <person name="Werren J.H."/>
        </authorList>
    </citation>
    <scope>NUCLEOTIDE SEQUENCE [LARGE SCALE GENOMIC DNA]</scope>
    <source>
        <strain evidence="2 3">Alberta</strain>
        <tissue evidence="2">Whole body</tissue>
    </source>
</reference>
<name>A0A232EE99_9HYME</name>
<dbReference type="Proteomes" id="UP000215335">
    <property type="component" value="Unassembled WGS sequence"/>
</dbReference>
<organism evidence="2 3">
    <name type="scientific">Trichomalopsis sarcophagae</name>
    <dbReference type="NCBI Taxonomy" id="543379"/>
    <lineage>
        <taxon>Eukaryota</taxon>
        <taxon>Metazoa</taxon>
        <taxon>Ecdysozoa</taxon>
        <taxon>Arthropoda</taxon>
        <taxon>Hexapoda</taxon>
        <taxon>Insecta</taxon>
        <taxon>Pterygota</taxon>
        <taxon>Neoptera</taxon>
        <taxon>Endopterygota</taxon>
        <taxon>Hymenoptera</taxon>
        <taxon>Apocrita</taxon>
        <taxon>Proctotrupomorpha</taxon>
        <taxon>Chalcidoidea</taxon>
        <taxon>Pteromalidae</taxon>
        <taxon>Pteromalinae</taxon>
        <taxon>Trichomalopsis</taxon>
    </lineage>
</organism>
<accession>A0A232EE99</accession>
<feature type="compositionally biased region" description="Low complexity" evidence="1">
    <location>
        <begin position="66"/>
        <end position="86"/>
    </location>
</feature>